<feature type="non-terminal residue" evidence="7">
    <location>
        <position position="77"/>
    </location>
</feature>
<dbReference type="AlphaFoldDB" id="N1WAQ9"/>
<evidence type="ECO:0000256" key="6">
    <source>
        <dbReference type="SAM" id="Phobius"/>
    </source>
</evidence>
<keyword evidence="3 6" id="KW-1133">Transmembrane helix</keyword>
<proteinExistence type="predicted"/>
<evidence type="ECO:0000256" key="5">
    <source>
        <dbReference type="ARBA" id="ARBA00023136"/>
    </source>
</evidence>
<dbReference type="EMBL" id="AOGY02000063">
    <property type="protein sequence ID" value="EMY68951.1"/>
    <property type="molecule type" value="Genomic_DNA"/>
</dbReference>
<dbReference type="GO" id="GO:0012505">
    <property type="term" value="C:endomembrane system"/>
    <property type="evidence" value="ECO:0007669"/>
    <property type="project" value="UniProtKB-SubCell"/>
</dbReference>
<evidence type="ECO:0000256" key="2">
    <source>
        <dbReference type="ARBA" id="ARBA00022692"/>
    </source>
</evidence>
<evidence type="ECO:0000313" key="8">
    <source>
        <dbReference type="Proteomes" id="UP000012227"/>
    </source>
</evidence>
<protein>
    <submittedName>
        <fullName evidence="7">Uncharacterized protein</fullName>
    </submittedName>
</protein>
<dbReference type="STRING" id="1218591.LEP1GSC199_0760"/>
<dbReference type="GO" id="GO:0016020">
    <property type="term" value="C:membrane"/>
    <property type="evidence" value="ECO:0007669"/>
    <property type="project" value="GOC"/>
</dbReference>
<comment type="subcellular location">
    <subcellularLocation>
        <location evidence="1">Endomembrane system</location>
        <topology evidence="1">Multi-pass membrane protein</topology>
    </subcellularLocation>
</comment>
<keyword evidence="5 6" id="KW-0472">Membrane</keyword>
<dbReference type="GO" id="GO:0006643">
    <property type="term" value="P:membrane lipid metabolic process"/>
    <property type="evidence" value="ECO:0007669"/>
    <property type="project" value="TreeGrafter"/>
</dbReference>
<organism evidence="7 8">
    <name type="scientific">Leptospira vanthielii serovar Holland str. Waz Holland = ATCC 700522</name>
    <dbReference type="NCBI Taxonomy" id="1218591"/>
    <lineage>
        <taxon>Bacteria</taxon>
        <taxon>Pseudomonadati</taxon>
        <taxon>Spirochaetota</taxon>
        <taxon>Spirochaetia</taxon>
        <taxon>Leptospirales</taxon>
        <taxon>Leptospiraceae</taxon>
        <taxon>Leptospira</taxon>
    </lineage>
</organism>
<name>N1WAQ9_9LEPT</name>
<accession>N1WAQ9</accession>
<keyword evidence="4" id="KW-0560">Oxidoreductase</keyword>
<dbReference type="Proteomes" id="UP000012227">
    <property type="component" value="Unassembled WGS sequence"/>
</dbReference>
<dbReference type="PANTHER" id="PTHR21624">
    <property type="entry name" value="STEROL DESATURASE-RELATED PROTEIN"/>
    <property type="match status" value="1"/>
</dbReference>
<dbReference type="InterPro" id="IPR051689">
    <property type="entry name" value="Sterol_desaturase/TMEM195"/>
</dbReference>
<evidence type="ECO:0000313" key="7">
    <source>
        <dbReference type="EMBL" id="EMY68951.1"/>
    </source>
</evidence>
<feature type="transmembrane region" description="Helical" evidence="6">
    <location>
        <begin position="12"/>
        <end position="30"/>
    </location>
</feature>
<dbReference type="GO" id="GO:0050479">
    <property type="term" value="F:glyceryl-ether monooxygenase activity"/>
    <property type="evidence" value="ECO:0007669"/>
    <property type="project" value="TreeGrafter"/>
</dbReference>
<dbReference type="PANTHER" id="PTHR21624:SF1">
    <property type="entry name" value="ALKYLGLYCEROL MONOOXYGENASE"/>
    <property type="match status" value="1"/>
</dbReference>
<evidence type="ECO:0000256" key="3">
    <source>
        <dbReference type="ARBA" id="ARBA00022989"/>
    </source>
</evidence>
<gene>
    <name evidence="7" type="ORF">LEP1GSC199_0760</name>
</gene>
<keyword evidence="2 6" id="KW-0812">Transmembrane</keyword>
<sequence>MFENFTPPPIVTYAIPVFFLLIGIEVYIGYRKNKALYRLNDSIADLSTGIVSQIWGLFQKGIGLFAYFYIYEHLYVA</sequence>
<reference evidence="7 8" key="1">
    <citation type="submission" date="2013-03" db="EMBL/GenBank/DDBJ databases">
        <authorList>
            <person name="Harkins D.M."/>
            <person name="Durkin A.S."/>
            <person name="Brinkac L.M."/>
            <person name="Haft D.H."/>
            <person name="Selengut J.D."/>
            <person name="Sanka R."/>
            <person name="DePew J."/>
            <person name="Purushe J."/>
            <person name="Galloway R.L."/>
            <person name="Vinetz J.M."/>
            <person name="Sutton G.G."/>
            <person name="Nierman W.C."/>
            <person name="Fouts D.E."/>
        </authorList>
    </citation>
    <scope>NUCLEOTIDE SEQUENCE [LARGE SCALE GENOMIC DNA]</scope>
    <source>
        <strain evidence="7 8">Waz Holland</strain>
    </source>
</reference>
<evidence type="ECO:0000256" key="4">
    <source>
        <dbReference type="ARBA" id="ARBA00023002"/>
    </source>
</evidence>
<evidence type="ECO:0000256" key="1">
    <source>
        <dbReference type="ARBA" id="ARBA00004127"/>
    </source>
</evidence>
<comment type="caution">
    <text evidence="7">The sequence shown here is derived from an EMBL/GenBank/DDBJ whole genome shotgun (WGS) entry which is preliminary data.</text>
</comment>